<dbReference type="Proteomes" id="UP000219353">
    <property type="component" value="Unassembled WGS sequence"/>
</dbReference>
<gene>
    <name evidence="2" type="ORF">SAMN06297280_3616</name>
</gene>
<organism evidence="2 3">
    <name type="scientific">Arsukibacterium tuosuense</name>
    <dbReference type="NCBI Taxonomy" id="1323745"/>
    <lineage>
        <taxon>Bacteria</taxon>
        <taxon>Pseudomonadati</taxon>
        <taxon>Pseudomonadota</taxon>
        <taxon>Gammaproteobacteria</taxon>
        <taxon>Chromatiales</taxon>
        <taxon>Chromatiaceae</taxon>
        <taxon>Arsukibacterium</taxon>
    </lineage>
</organism>
<dbReference type="PANTHER" id="PTHR33361:SF2">
    <property type="entry name" value="DUF885 DOMAIN-CONTAINING PROTEIN"/>
    <property type="match status" value="1"/>
</dbReference>
<evidence type="ECO:0000313" key="2">
    <source>
        <dbReference type="EMBL" id="SNY59503.1"/>
    </source>
</evidence>
<dbReference type="EMBL" id="OBEB01000009">
    <property type="protein sequence ID" value="SNY59503.1"/>
    <property type="molecule type" value="Genomic_DNA"/>
</dbReference>
<dbReference type="Pfam" id="PF05960">
    <property type="entry name" value="DUF885"/>
    <property type="match status" value="1"/>
</dbReference>
<keyword evidence="1" id="KW-0732">Signal</keyword>
<dbReference type="InterPro" id="IPR010281">
    <property type="entry name" value="DUF885"/>
</dbReference>
<feature type="signal peptide" evidence="1">
    <location>
        <begin position="1"/>
        <end position="20"/>
    </location>
</feature>
<keyword evidence="3" id="KW-1185">Reference proteome</keyword>
<dbReference type="PANTHER" id="PTHR33361">
    <property type="entry name" value="GLR0591 PROTEIN"/>
    <property type="match status" value="1"/>
</dbReference>
<evidence type="ECO:0000256" key="1">
    <source>
        <dbReference type="SAM" id="SignalP"/>
    </source>
</evidence>
<reference evidence="3" key="1">
    <citation type="submission" date="2017-09" db="EMBL/GenBank/DDBJ databases">
        <authorList>
            <person name="Varghese N."/>
            <person name="Submissions S."/>
        </authorList>
    </citation>
    <scope>NUCLEOTIDE SEQUENCE [LARGE SCALE GENOMIC DNA]</scope>
    <source>
        <strain evidence="3">CGMCC 1.12461</strain>
    </source>
</reference>
<dbReference type="AlphaFoldDB" id="A0A285JHE7"/>
<evidence type="ECO:0000313" key="3">
    <source>
        <dbReference type="Proteomes" id="UP000219353"/>
    </source>
</evidence>
<protein>
    <submittedName>
        <fullName evidence="2">Uncharacterized conserved protein, DUF885 familyt</fullName>
    </submittedName>
</protein>
<accession>A0A285JHE7</accession>
<dbReference type="RefSeq" id="WP_097112816.1">
    <property type="nucleotide sequence ID" value="NZ_OBEB01000009.1"/>
</dbReference>
<feature type="chain" id="PRO_5012515632" evidence="1">
    <location>
        <begin position="21"/>
        <end position="577"/>
    </location>
</feature>
<dbReference type="PROSITE" id="PS51257">
    <property type="entry name" value="PROKAR_LIPOPROTEIN"/>
    <property type="match status" value="1"/>
</dbReference>
<proteinExistence type="predicted"/>
<sequence length="577" mass="65773">MRNMVTITVLLAMLAGCAAAPLSTDPDQRFTQLAEQIWQAATRLTESEPERLPDMSPAALSARQQQRLEWQQQLSQVNVQKLSEQNQINHAILQYRLANQIDEYRFNAHLMPLTSESGFHTSVAMLLQRSGLRQSADFENYLQKLATVPVYMQQQTDWMRQGLLTGITQPKAVLAGFEQSISSYITEDMTASVFYRPFLTKPDTINDEKWQQLQARAQQLIIDEVNPAYQAFYDFMVQQYIPGARSTIAASALPDGAEFYQNRLEHYTTLELTPRQVHDTGLAEVKRIRAEMQAIIDKLEFTGSFADFIQFLRTDPQFYPQSEQELMRYAAWLSKKADAELPRLFKTLPRTPYGVVPVPAEIAPKYTTGRYAGASRDDQAGFYWVNTYALNRRPLYEMPALTLHEAVPGHHLQISLAREQASLPDYRRSFYTSAFGEGWGLYAEYLGLEMGFYDDPYADFGRLTYEMWRAARLVVDTGMHSMGWSRQQAIDFLAANTALSIHNVTTEIDRYISWPAQALSYKLGELTIRRLRNEAEQQLGDKFDIRGFHDVVLSNGSVPLAVLERQVAAYIAAELAN</sequence>
<name>A0A285JHE7_9GAMM</name>
<dbReference type="OrthoDB" id="9769898at2"/>